<keyword evidence="4" id="KW-1185">Reference proteome</keyword>
<evidence type="ECO:0000313" key="5">
    <source>
        <dbReference type="RefSeq" id="XP_018015728.1"/>
    </source>
</evidence>
<keyword evidence="2" id="KW-0812">Transmembrane</keyword>
<dbReference type="GO" id="GO:0009247">
    <property type="term" value="P:glycolipid biosynthetic process"/>
    <property type="evidence" value="ECO:0007669"/>
    <property type="project" value="TreeGrafter"/>
</dbReference>
<dbReference type="RefSeq" id="XP_018015728.1">
    <property type="nucleotide sequence ID" value="XM_018160239.1"/>
</dbReference>
<reference evidence="5" key="1">
    <citation type="submission" date="2025-08" db="UniProtKB">
        <authorList>
            <consortium name="RefSeq"/>
        </authorList>
    </citation>
    <scope>IDENTIFICATION</scope>
    <source>
        <tissue evidence="5">Whole organism</tissue>
    </source>
</reference>
<dbReference type="SUPFAM" id="SSF51735">
    <property type="entry name" value="NAD(P)-binding Rossmann-fold domains"/>
    <property type="match status" value="1"/>
</dbReference>
<evidence type="ECO:0000313" key="4">
    <source>
        <dbReference type="Proteomes" id="UP000694843"/>
    </source>
</evidence>
<dbReference type="KEGG" id="hazt:108672547"/>
<organism evidence="4 5">
    <name type="scientific">Hyalella azteca</name>
    <name type="common">Amphipod</name>
    <dbReference type="NCBI Taxonomy" id="294128"/>
    <lineage>
        <taxon>Eukaryota</taxon>
        <taxon>Metazoa</taxon>
        <taxon>Ecdysozoa</taxon>
        <taxon>Arthropoda</taxon>
        <taxon>Crustacea</taxon>
        <taxon>Multicrustacea</taxon>
        <taxon>Malacostraca</taxon>
        <taxon>Eumalacostraca</taxon>
        <taxon>Peracarida</taxon>
        <taxon>Amphipoda</taxon>
        <taxon>Senticaudata</taxon>
        <taxon>Talitrida</taxon>
        <taxon>Talitroidea</taxon>
        <taxon>Hyalellidae</taxon>
        <taxon>Hyalella</taxon>
    </lineage>
</organism>
<dbReference type="Pfam" id="PF03435">
    <property type="entry name" value="Sacchrp_dh_NADP"/>
    <property type="match status" value="1"/>
</dbReference>
<dbReference type="GO" id="GO:0005811">
    <property type="term" value="C:lipid droplet"/>
    <property type="evidence" value="ECO:0007669"/>
    <property type="project" value="TreeGrafter"/>
</dbReference>
<dbReference type="InterPro" id="IPR051276">
    <property type="entry name" value="Saccharopine_DH-like_oxidrdct"/>
</dbReference>
<protein>
    <submittedName>
        <fullName evidence="5">Saccharopine dehydrogenase-like oxidoreductase</fullName>
    </submittedName>
</protein>
<sequence>MERKYDIVILGATGFTGQFVLEEALRNITEGNNVGTRLCAAGRDITRLKATIEYAKKCAESEIDVSTEVVDVNNMESLEALTSKTKVLLSCVGPYRTYGHQVALACIKGGADYLDICGEPEFLESVQAKFDVEAKAKGLHLVGSCGFDSVPADVGTLELHKRFNGKLAHVEMVAAHQHVDGLSPPIHATTLECAVLGYANRHKLRDNRAVVMPPGLPLLPYKPAKRPMMWYHEQDKLWCFNNLGSDRSVVMRSQHLLRRLRQEDYQPLHFSAFFGMHTIGEALKALMFGFIFMILSCCALGRNLLIKYPRVLTLGLFSWRGPERRELLRQSFCVALTGHGWTTSDTCTPPAPVCRLRVRGPDPGYFGTAIIVVQCALTMLREKTSLPLGGGVFTPAAAFANTNLVPNLTSRGVTFTYDDIKKDLQS</sequence>
<dbReference type="InterPro" id="IPR036291">
    <property type="entry name" value="NAD(P)-bd_dom_sf"/>
</dbReference>
<dbReference type="PANTHER" id="PTHR12286">
    <property type="entry name" value="SACCHAROPINE DEHYDROGENASE-LIKE OXIDOREDUCTASE"/>
    <property type="match status" value="1"/>
</dbReference>
<dbReference type="Gene3D" id="3.40.50.720">
    <property type="entry name" value="NAD(P)-binding Rossmann-like Domain"/>
    <property type="match status" value="1"/>
</dbReference>
<dbReference type="GO" id="GO:0005886">
    <property type="term" value="C:plasma membrane"/>
    <property type="evidence" value="ECO:0007669"/>
    <property type="project" value="TreeGrafter"/>
</dbReference>
<dbReference type="AlphaFoldDB" id="A0A8B7NPX3"/>
<accession>A0A8B7NPX3</accession>
<dbReference type="GO" id="GO:0005739">
    <property type="term" value="C:mitochondrion"/>
    <property type="evidence" value="ECO:0007669"/>
    <property type="project" value="TreeGrafter"/>
</dbReference>
<keyword evidence="2" id="KW-0472">Membrane</keyword>
<keyword evidence="2" id="KW-1133">Transmembrane helix</keyword>
<evidence type="ECO:0000256" key="2">
    <source>
        <dbReference type="SAM" id="Phobius"/>
    </source>
</evidence>
<feature type="transmembrane region" description="Helical" evidence="2">
    <location>
        <begin position="285"/>
        <end position="305"/>
    </location>
</feature>
<proteinExistence type="inferred from homology"/>
<feature type="domain" description="Saccharopine dehydrogenase NADP binding" evidence="3">
    <location>
        <begin position="7"/>
        <end position="139"/>
    </location>
</feature>
<evidence type="ECO:0000256" key="1">
    <source>
        <dbReference type="ARBA" id="ARBA00038048"/>
    </source>
</evidence>
<comment type="similarity">
    <text evidence="1">Belongs to the saccharopine dehydrogenase family.</text>
</comment>
<dbReference type="OrthoDB" id="10268090at2759"/>
<dbReference type="GeneID" id="108672547"/>
<evidence type="ECO:0000259" key="3">
    <source>
        <dbReference type="Pfam" id="PF03435"/>
    </source>
</evidence>
<dbReference type="InterPro" id="IPR005097">
    <property type="entry name" value="Sacchrp_dh_NADP-bd"/>
</dbReference>
<dbReference type="PANTHER" id="PTHR12286:SF5">
    <property type="entry name" value="SACCHAROPINE DEHYDROGENASE-LIKE OXIDOREDUCTASE"/>
    <property type="match status" value="1"/>
</dbReference>
<gene>
    <name evidence="5" type="primary">LOC108672547</name>
</gene>
<dbReference type="OMA" id="HATTLEC"/>
<name>A0A8B7NPX3_HYAAZ</name>
<dbReference type="Proteomes" id="UP000694843">
    <property type="component" value="Unplaced"/>
</dbReference>